<dbReference type="Proteomes" id="UP000251960">
    <property type="component" value="Chromosome 7"/>
</dbReference>
<accession>A0A3L6E1Y0</accession>
<reference evidence="1" key="1">
    <citation type="journal article" date="2018" name="Nat. Genet.">
        <title>Extensive intraspecific gene order and gene structural variations between Mo17 and other maize genomes.</title>
        <authorList>
            <person name="Sun S."/>
            <person name="Zhou Y."/>
            <person name="Chen J."/>
            <person name="Shi J."/>
            <person name="Zhao H."/>
            <person name="Zhao H."/>
            <person name="Song W."/>
            <person name="Zhang M."/>
            <person name="Cui Y."/>
            <person name="Dong X."/>
            <person name="Liu H."/>
            <person name="Ma X."/>
            <person name="Jiao Y."/>
            <person name="Wang B."/>
            <person name="Wei X."/>
            <person name="Stein J.C."/>
            <person name="Glaubitz J.C."/>
            <person name="Lu F."/>
            <person name="Yu G."/>
            <person name="Liang C."/>
            <person name="Fengler K."/>
            <person name="Li B."/>
            <person name="Rafalski A."/>
            <person name="Schnable P.S."/>
            <person name="Ware D.H."/>
            <person name="Buckler E.S."/>
            <person name="Lai J."/>
        </authorList>
    </citation>
    <scope>NUCLEOTIDE SEQUENCE [LARGE SCALE GENOMIC DNA]</scope>
    <source>
        <tissue evidence="1">Seedling</tissue>
    </source>
</reference>
<proteinExistence type="predicted"/>
<name>A0A3L6E1Y0_MAIZE</name>
<dbReference type="AlphaFoldDB" id="A0A3L6E1Y0"/>
<organism evidence="1">
    <name type="scientific">Zea mays</name>
    <name type="common">Maize</name>
    <dbReference type="NCBI Taxonomy" id="4577"/>
    <lineage>
        <taxon>Eukaryota</taxon>
        <taxon>Viridiplantae</taxon>
        <taxon>Streptophyta</taxon>
        <taxon>Embryophyta</taxon>
        <taxon>Tracheophyta</taxon>
        <taxon>Spermatophyta</taxon>
        <taxon>Magnoliopsida</taxon>
        <taxon>Liliopsida</taxon>
        <taxon>Poales</taxon>
        <taxon>Poaceae</taxon>
        <taxon>PACMAD clade</taxon>
        <taxon>Panicoideae</taxon>
        <taxon>Andropogonodae</taxon>
        <taxon>Andropogoneae</taxon>
        <taxon>Tripsacinae</taxon>
        <taxon>Zea</taxon>
    </lineage>
</organism>
<sequence length="99" mass="10619">MQGQRRRLLAVRSLGVRGVPGMFTIVCARELGVVELGGQIGGPSIADRIMLSFHNRAASHPGWSRHREIVGNAATMVRHLRLHSVSMVGSGRIAGARGL</sequence>
<evidence type="ECO:0000313" key="1">
    <source>
        <dbReference type="EMBL" id="PWZ14237.1"/>
    </source>
</evidence>
<gene>
    <name evidence="1" type="ORF">Zm00014a_012985</name>
</gene>
<protein>
    <submittedName>
        <fullName evidence="1">Uncharacterized protein</fullName>
    </submittedName>
</protein>
<comment type="caution">
    <text evidence="1">The sequence shown here is derived from an EMBL/GenBank/DDBJ whole genome shotgun (WGS) entry which is preliminary data.</text>
</comment>
<dbReference type="EMBL" id="NCVQ01000008">
    <property type="protein sequence ID" value="PWZ14237.1"/>
    <property type="molecule type" value="Genomic_DNA"/>
</dbReference>